<feature type="region of interest" description="Disordered" evidence="8">
    <location>
        <begin position="94"/>
        <end position="136"/>
    </location>
</feature>
<keyword evidence="6" id="KW-0966">Cell projection</keyword>
<dbReference type="AlphaFoldDB" id="L5LBX5"/>
<evidence type="ECO:0000256" key="1">
    <source>
        <dbReference type="ARBA" id="ARBA00004632"/>
    </source>
</evidence>
<dbReference type="InterPro" id="IPR041681">
    <property type="entry name" value="PH_9"/>
</dbReference>
<dbReference type="Gene3D" id="2.30.29.30">
    <property type="entry name" value="Pleckstrin-homology domain (PH domain)/Phosphotyrosine-binding domain (PTB)"/>
    <property type="match status" value="1"/>
</dbReference>
<protein>
    <submittedName>
        <fullName evidence="11">PH and SEC7 domain-containing protein 2</fullName>
    </submittedName>
</protein>
<feature type="region of interest" description="Disordered" evidence="8">
    <location>
        <begin position="1"/>
        <end position="68"/>
    </location>
</feature>
<gene>
    <name evidence="11" type="ORF">MDA_GLEAN10012448</name>
</gene>
<dbReference type="Proteomes" id="UP000010556">
    <property type="component" value="Unassembled WGS sequence"/>
</dbReference>
<dbReference type="Gene3D" id="1.10.1000.11">
    <property type="entry name" value="Arf Nucleotide-binding Site Opener,domain 2"/>
    <property type="match status" value="1"/>
</dbReference>
<dbReference type="PROSITE" id="PS50190">
    <property type="entry name" value="SEC7"/>
    <property type="match status" value="1"/>
</dbReference>
<evidence type="ECO:0000259" key="10">
    <source>
        <dbReference type="PROSITE" id="PS50190"/>
    </source>
</evidence>
<dbReference type="InterPro" id="IPR035999">
    <property type="entry name" value="Sec7_dom_sf"/>
</dbReference>
<feature type="compositionally biased region" description="Acidic residues" evidence="8">
    <location>
        <begin position="256"/>
        <end position="266"/>
    </location>
</feature>
<feature type="domain" description="PH" evidence="9">
    <location>
        <begin position="565"/>
        <end position="654"/>
    </location>
</feature>
<dbReference type="GO" id="GO:0032587">
    <property type="term" value="C:ruffle membrane"/>
    <property type="evidence" value="ECO:0007669"/>
    <property type="project" value="UniProtKB-SubCell"/>
</dbReference>
<dbReference type="GO" id="GO:0032012">
    <property type="term" value="P:regulation of ARF protein signal transduction"/>
    <property type="evidence" value="ECO:0007669"/>
    <property type="project" value="InterPro"/>
</dbReference>
<dbReference type="PANTHER" id="PTHR10663:SF329">
    <property type="entry name" value="PH AND SEC7 DOMAIN-CONTAINING PROTEIN 2"/>
    <property type="match status" value="1"/>
</dbReference>
<evidence type="ECO:0000259" key="9">
    <source>
        <dbReference type="PROSITE" id="PS50003"/>
    </source>
</evidence>
<comment type="subcellular location">
    <subcellularLocation>
        <location evidence="1">Cell projection</location>
        <location evidence="1">Ruffle membrane</location>
    </subcellularLocation>
</comment>
<sequence length="802" mass="86882">MDEDELPSVLPGEDGATRDPSLEPAEEPPVQNGMAASEDLNSSHNSPGRDMRGTLVDTEEPTKGPDMALHGLSLGLSLTNGLVLGPDSNILDDSTGSSPWRAGGLAEGEDASRSFCPDTEDLQSGLGDPGEPDVRDGFSATFEKIVESELLWGTQYSSLDSLDVLSLTDESDSCVSFEAPLTPLIQQRARDSPEPGGSVGLGDMGPAGDMGAAGGDGELGSPLRRSISSSRSENVLSCLSAVPNGFHEDGLQGPGGDEEEEEEEDTDKLLNSASDPSLKDGLSDSDSELSSSEGLEPGSTDALANGCQGVSEAARRLARRLYHLEGFQRCDVARQLGKKTFLKAFPLMGETQERERVLTHFSRRYCQCNPDDSTSEDGIHTLTCALMLLNTDLHGHNIGKKMSCQQFIANLDHLNDGQDFAKDLLKALYNSIKNEKLEWAIDEDELRKSLSELVDDKFGTGTKKVTRILDGGNPFLDVPQALSATTYKHGVLTRKTHADMDGKRSGCQAGEEAWGGMLVQVGSTPFASLPGMHMQVDVLGGRGGDIGVGGCSHTTCALSPAPRGRRGWKKFYAVLKGTILYLQKDEYRPDKALSEGDLKNAIRVHHALATRASDYSKKSNVLKLKTADWRVFLFQAPSKEEMLSWILRINLVAAIFSAPAFPAAVSSMKKFCRPLLPSCTTRLCQEEQLRSHENKLRQVTAELAEHKCRPVERGHKSKEAEESRLKEHYLTFEKSRYETYIHLLAEKIKVGSDDLERIEARLAPLEGDDPSLRKTHSSPALSQGHGSVTGSKATKDTTGPET</sequence>
<dbReference type="InterPro" id="IPR011993">
    <property type="entry name" value="PH-like_dom_sf"/>
</dbReference>
<dbReference type="SMART" id="SM00222">
    <property type="entry name" value="Sec7"/>
    <property type="match status" value="1"/>
</dbReference>
<feature type="compositionally biased region" description="Polar residues" evidence="8">
    <location>
        <begin position="777"/>
        <end position="802"/>
    </location>
</feature>
<dbReference type="InterPro" id="IPR001849">
    <property type="entry name" value="PH_domain"/>
</dbReference>
<evidence type="ECO:0000256" key="7">
    <source>
        <dbReference type="SAM" id="Coils"/>
    </source>
</evidence>
<keyword evidence="3" id="KW-0597">Phosphoprotein</keyword>
<dbReference type="PROSITE" id="PS50003">
    <property type="entry name" value="PH_DOMAIN"/>
    <property type="match status" value="1"/>
</dbReference>
<feature type="region of interest" description="Disordered" evidence="8">
    <location>
        <begin position="761"/>
        <end position="802"/>
    </location>
</feature>
<feature type="region of interest" description="Disordered" evidence="8">
    <location>
        <begin position="243"/>
        <end position="306"/>
    </location>
</feature>
<evidence type="ECO:0000313" key="12">
    <source>
        <dbReference type="Proteomes" id="UP000010556"/>
    </source>
</evidence>
<keyword evidence="5" id="KW-0472">Membrane</keyword>
<feature type="domain" description="SEC7" evidence="10">
    <location>
        <begin position="339"/>
        <end position="435"/>
    </location>
</feature>
<reference evidence="12" key="1">
    <citation type="journal article" date="2013" name="Science">
        <title>Comparative analysis of bat genomes provides insight into the evolution of flight and immunity.</title>
        <authorList>
            <person name="Zhang G."/>
            <person name="Cowled C."/>
            <person name="Shi Z."/>
            <person name="Huang Z."/>
            <person name="Bishop-Lilly K.A."/>
            <person name="Fang X."/>
            <person name="Wynne J.W."/>
            <person name="Xiong Z."/>
            <person name="Baker M.L."/>
            <person name="Zhao W."/>
            <person name="Tachedjian M."/>
            <person name="Zhu Y."/>
            <person name="Zhou P."/>
            <person name="Jiang X."/>
            <person name="Ng J."/>
            <person name="Yang L."/>
            <person name="Wu L."/>
            <person name="Xiao J."/>
            <person name="Feng Y."/>
            <person name="Chen Y."/>
            <person name="Sun X."/>
            <person name="Zhang Y."/>
            <person name="Marsh G.A."/>
            <person name="Crameri G."/>
            <person name="Broder C.C."/>
            <person name="Frey K.G."/>
            <person name="Wang L.F."/>
            <person name="Wang J."/>
        </authorList>
    </citation>
    <scope>NUCLEOTIDE SEQUENCE [LARGE SCALE GENOMIC DNA]</scope>
</reference>
<name>L5LBX5_MYODS</name>
<evidence type="ECO:0000256" key="3">
    <source>
        <dbReference type="ARBA" id="ARBA00022553"/>
    </source>
</evidence>
<dbReference type="SMART" id="SM00233">
    <property type="entry name" value="PH"/>
    <property type="match status" value="1"/>
</dbReference>
<evidence type="ECO:0000256" key="8">
    <source>
        <dbReference type="SAM" id="MobiDB-lite"/>
    </source>
</evidence>
<evidence type="ECO:0000256" key="6">
    <source>
        <dbReference type="ARBA" id="ARBA00023273"/>
    </source>
</evidence>
<dbReference type="CDD" id="cd00171">
    <property type="entry name" value="Sec7"/>
    <property type="match status" value="1"/>
</dbReference>
<evidence type="ECO:0000256" key="5">
    <source>
        <dbReference type="ARBA" id="ARBA00023136"/>
    </source>
</evidence>
<dbReference type="EMBL" id="KB113185">
    <property type="protein sequence ID" value="ELK23702.1"/>
    <property type="molecule type" value="Genomic_DNA"/>
</dbReference>
<organism evidence="11 12">
    <name type="scientific">Myotis davidii</name>
    <name type="common">David's myotis</name>
    <dbReference type="NCBI Taxonomy" id="225400"/>
    <lineage>
        <taxon>Eukaryota</taxon>
        <taxon>Metazoa</taxon>
        <taxon>Chordata</taxon>
        <taxon>Craniata</taxon>
        <taxon>Vertebrata</taxon>
        <taxon>Euteleostomi</taxon>
        <taxon>Mammalia</taxon>
        <taxon>Eutheria</taxon>
        <taxon>Laurasiatheria</taxon>
        <taxon>Chiroptera</taxon>
        <taxon>Yangochiroptera</taxon>
        <taxon>Vespertilionidae</taxon>
        <taxon>Myotis</taxon>
    </lineage>
</organism>
<dbReference type="Pfam" id="PF15410">
    <property type="entry name" value="PH_9"/>
    <property type="match status" value="1"/>
</dbReference>
<dbReference type="GO" id="GO:0005085">
    <property type="term" value="F:guanyl-nucleotide exchange factor activity"/>
    <property type="evidence" value="ECO:0007669"/>
    <property type="project" value="InterPro"/>
</dbReference>
<evidence type="ECO:0000313" key="11">
    <source>
        <dbReference type="EMBL" id="ELK23702.1"/>
    </source>
</evidence>
<dbReference type="FunFam" id="2.30.29.30:FF:000054">
    <property type="entry name" value="PH and SEC7 domain-containing protein 3"/>
    <property type="match status" value="1"/>
</dbReference>
<dbReference type="SUPFAM" id="SSF48425">
    <property type="entry name" value="Sec7 domain"/>
    <property type="match status" value="1"/>
</dbReference>
<evidence type="ECO:0000256" key="4">
    <source>
        <dbReference type="ARBA" id="ARBA00023054"/>
    </source>
</evidence>
<dbReference type="PANTHER" id="PTHR10663">
    <property type="entry name" value="GUANYL-NUCLEOTIDE EXCHANGE FACTOR"/>
    <property type="match status" value="1"/>
</dbReference>
<feature type="region of interest" description="Disordered" evidence="8">
    <location>
        <begin position="179"/>
        <end position="226"/>
    </location>
</feature>
<feature type="compositionally biased region" description="Low complexity" evidence="8">
    <location>
        <begin position="288"/>
        <end position="299"/>
    </location>
</feature>
<dbReference type="FunFam" id="1.10.1000.11:FF:000004">
    <property type="entry name" value="PH and SEC7 domain-containing protein 2"/>
    <property type="match status" value="1"/>
</dbReference>
<dbReference type="InterPro" id="IPR000904">
    <property type="entry name" value="Sec7_dom"/>
</dbReference>
<keyword evidence="2" id="KW-1003">Cell membrane</keyword>
<keyword evidence="4 7" id="KW-0175">Coiled coil</keyword>
<evidence type="ECO:0000256" key="2">
    <source>
        <dbReference type="ARBA" id="ARBA00022475"/>
    </source>
</evidence>
<dbReference type="Pfam" id="PF01369">
    <property type="entry name" value="Sec7"/>
    <property type="match status" value="1"/>
</dbReference>
<feature type="coiled-coil region" evidence="7">
    <location>
        <begin position="682"/>
        <end position="709"/>
    </location>
</feature>
<proteinExistence type="predicted"/>
<dbReference type="InterPro" id="IPR023394">
    <property type="entry name" value="Sec7_C_sf"/>
</dbReference>
<accession>L5LBX5</accession>
<dbReference type="SUPFAM" id="SSF50729">
    <property type="entry name" value="PH domain-like"/>
    <property type="match status" value="1"/>
</dbReference>
<keyword evidence="12" id="KW-1185">Reference proteome</keyword>